<protein>
    <submittedName>
        <fullName evidence="2">Spermidine/spermine N(1)-acetyltransferase</fullName>
    </submittedName>
</protein>
<reference evidence="2 3" key="1">
    <citation type="submission" date="2019-07" db="EMBL/GenBank/DDBJ databases">
        <title>Whole genome shotgun sequence of Segetibacter aerophilus NBRC 106135.</title>
        <authorList>
            <person name="Hosoyama A."/>
            <person name="Uohara A."/>
            <person name="Ohji S."/>
            <person name="Ichikawa N."/>
        </authorList>
    </citation>
    <scope>NUCLEOTIDE SEQUENCE [LARGE SCALE GENOMIC DNA]</scope>
    <source>
        <strain evidence="2 3">NBRC 106135</strain>
    </source>
</reference>
<dbReference type="InterPro" id="IPR016181">
    <property type="entry name" value="Acyl_CoA_acyltransferase"/>
</dbReference>
<dbReference type="AlphaFoldDB" id="A0A512BIA6"/>
<dbReference type="SUPFAM" id="SSF55729">
    <property type="entry name" value="Acyl-CoA N-acyltransferases (Nat)"/>
    <property type="match status" value="1"/>
</dbReference>
<evidence type="ECO:0000259" key="1">
    <source>
        <dbReference type="PROSITE" id="PS51186"/>
    </source>
</evidence>
<sequence>MAIEDFHIKKIDAEDAHLLSTVALKAYADHYLDLWYDDGKWYMEKYFSEERLLEEINDNNSLFFIAFFKDSPVGFLKLNIKASLERFEDKNSLELERIYLNKEATGNGIGKELIELTIKVAEENSKDLVWLKAMDTSEGPITFYKKMGFEIAGTHRLKHPLMKEELRGMVVMIKNLTGK</sequence>
<dbReference type="Proteomes" id="UP000321513">
    <property type="component" value="Unassembled WGS sequence"/>
</dbReference>
<dbReference type="PROSITE" id="PS51186">
    <property type="entry name" value="GNAT"/>
    <property type="match status" value="1"/>
</dbReference>
<accession>A0A512BIA6</accession>
<comment type="caution">
    <text evidence="2">The sequence shown here is derived from an EMBL/GenBank/DDBJ whole genome shotgun (WGS) entry which is preliminary data.</text>
</comment>
<dbReference type="EMBL" id="BJYT01000025">
    <property type="protein sequence ID" value="GEO11605.1"/>
    <property type="molecule type" value="Genomic_DNA"/>
</dbReference>
<dbReference type="Pfam" id="PF00583">
    <property type="entry name" value="Acetyltransf_1"/>
    <property type="match status" value="1"/>
</dbReference>
<dbReference type="InterPro" id="IPR000182">
    <property type="entry name" value="GNAT_dom"/>
</dbReference>
<dbReference type="Gene3D" id="3.40.630.30">
    <property type="match status" value="1"/>
</dbReference>
<dbReference type="GO" id="GO:0016747">
    <property type="term" value="F:acyltransferase activity, transferring groups other than amino-acyl groups"/>
    <property type="evidence" value="ECO:0007669"/>
    <property type="project" value="InterPro"/>
</dbReference>
<gene>
    <name evidence="2" type="primary">paiA</name>
    <name evidence="2" type="ORF">SAE01_41010</name>
</gene>
<evidence type="ECO:0000313" key="2">
    <source>
        <dbReference type="EMBL" id="GEO11605.1"/>
    </source>
</evidence>
<evidence type="ECO:0000313" key="3">
    <source>
        <dbReference type="Proteomes" id="UP000321513"/>
    </source>
</evidence>
<dbReference type="RefSeq" id="WP_218029210.1">
    <property type="nucleotide sequence ID" value="NZ_BJYT01000025.1"/>
</dbReference>
<organism evidence="2 3">
    <name type="scientific">Segetibacter aerophilus</name>
    <dbReference type="NCBI Taxonomy" id="670293"/>
    <lineage>
        <taxon>Bacteria</taxon>
        <taxon>Pseudomonadati</taxon>
        <taxon>Bacteroidota</taxon>
        <taxon>Chitinophagia</taxon>
        <taxon>Chitinophagales</taxon>
        <taxon>Chitinophagaceae</taxon>
        <taxon>Segetibacter</taxon>
    </lineage>
</organism>
<dbReference type="CDD" id="cd04301">
    <property type="entry name" value="NAT_SF"/>
    <property type="match status" value="1"/>
</dbReference>
<keyword evidence="2" id="KW-0808">Transferase</keyword>
<keyword evidence="3" id="KW-1185">Reference proteome</keyword>
<proteinExistence type="predicted"/>
<feature type="domain" description="N-acetyltransferase" evidence="1">
    <location>
        <begin position="22"/>
        <end position="177"/>
    </location>
</feature>
<name>A0A512BIA6_9BACT</name>